<keyword evidence="2" id="KW-0560">Oxidoreductase</keyword>
<dbReference type="PROSITE" id="PS00061">
    <property type="entry name" value="ADH_SHORT"/>
    <property type="match status" value="1"/>
</dbReference>
<dbReference type="PRINTS" id="PR00081">
    <property type="entry name" value="GDHRDH"/>
</dbReference>
<reference evidence="4" key="1">
    <citation type="submission" date="2024-05" db="EMBL/GenBank/DDBJ databases">
        <authorList>
            <person name="Cai S.Y."/>
            <person name="Jin L.M."/>
            <person name="Li H.R."/>
        </authorList>
    </citation>
    <scope>NUCLEOTIDE SEQUENCE</scope>
    <source>
        <strain evidence="4">A5-74</strain>
    </source>
</reference>
<proteinExistence type="inferred from homology"/>
<dbReference type="Gene3D" id="3.40.225.10">
    <property type="entry name" value="Class II aldolase/adducin N-terminal domain"/>
    <property type="match status" value="1"/>
</dbReference>
<accession>A0AAU8DUH7</accession>
<dbReference type="InterPro" id="IPR036291">
    <property type="entry name" value="NAD(P)-bd_dom_sf"/>
</dbReference>
<dbReference type="PANTHER" id="PTHR24321:SF14">
    <property type="entry name" value="SHORT-CHAIN TYPE DEHYDROGENASE_REDUCTASE BLR2146-RELATED"/>
    <property type="match status" value="1"/>
</dbReference>
<evidence type="ECO:0000259" key="3">
    <source>
        <dbReference type="SMART" id="SM01007"/>
    </source>
</evidence>
<dbReference type="EMBL" id="CP159218">
    <property type="protein sequence ID" value="XCG64509.1"/>
    <property type="molecule type" value="Genomic_DNA"/>
</dbReference>
<dbReference type="PANTHER" id="PTHR24321">
    <property type="entry name" value="DEHYDROGENASES, SHORT CHAIN"/>
    <property type="match status" value="1"/>
</dbReference>
<dbReference type="NCBIfam" id="NF006196">
    <property type="entry name" value="PRK08324.2-4"/>
    <property type="match status" value="1"/>
</dbReference>
<dbReference type="SUPFAM" id="SSF51735">
    <property type="entry name" value="NAD(P)-binding Rossmann-fold domains"/>
    <property type="match status" value="1"/>
</dbReference>
<dbReference type="InterPro" id="IPR036409">
    <property type="entry name" value="Aldolase_II/adducin_N_sf"/>
</dbReference>
<dbReference type="InterPro" id="IPR001303">
    <property type="entry name" value="Aldolase_II/adducin_N"/>
</dbReference>
<name>A0AAU8DUH7_9ACTN</name>
<dbReference type="AlphaFoldDB" id="A0AAU8DUH7"/>
<dbReference type="FunFam" id="3.40.50.720:FF:000084">
    <property type="entry name" value="Short-chain dehydrogenase reductase"/>
    <property type="match status" value="1"/>
</dbReference>
<dbReference type="SUPFAM" id="SSF53639">
    <property type="entry name" value="AraD/HMP-PK domain-like"/>
    <property type="match status" value="1"/>
</dbReference>
<dbReference type="InterPro" id="IPR002347">
    <property type="entry name" value="SDR_fam"/>
</dbReference>
<dbReference type="Pfam" id="PF13561">
    <property type="entry name" value="adh_short_C2"/>
    <property type="match status" value="1"/>
</dbReference>
<organism evidence="4">
    <name type="scientific">Nakamurella sp. A5-74</name>
    <dbReference type="NCBI Taxonomy" id="3158264"/>
    <lineage>
        <taxon>Bacteria</taxon>
        <taxon>Bacillati</taxon>
        <taxon>Actinomycetota</taxon>
        <taxon>Actinomycetes</taxon>
        <taxon>Nakamurellales</taxon>
        <taxon>Nakamurellaceae</taxon>
        <taxon>Nakamurella</taxon>
    </lineage>
</organism>
<sequence>MQSRWNTVEAPTDPLEQCAYGSRLLGSDDLLVLHGGGNTSVKTAALDVTGVEIEVLHVKGSGYDLASIPAAGFVPLRISRLRELLQLERMTDPQMVNELRCARLDASAPDPSVEALLHALLPFPAVQHSHADAIVTLTNLADGEDVVRRVFGDELVVVPYAMPGFDLAASVATLWPRHAHPGTVGLVLMNHGLFTVGADTQQAYERHIALIDRAQQYLAEHAALPEPAVAALPAVGVTELVAIRRALSDAAGVPLVVRRDSSPVVAGFVAREDLSAVATRGPATPDHIIRTKRVPVIGDGGDGALVGAIAEYTAAYDDYVQRNVERRRAAATAAGREPEAVTALDPAPRVLLDPRVGMLTAGRTAKDAAISADIYHHTIDIIGRGELLGGYQALPEAPLFDVEYWDLEQAKLRRAGSPPMFAGQVALVTGAASGIGKACAAALLAAGAAVIGLDLSPGVNESFSGPAWCGVSVDVTDAAAVDAAIATGIEAFGGLDIVVVSAGVFAASAPIAELDESAWRKTMAVNVDSVATLYRSVHPLLAASPVGGRVAVIASKNVPAPGPGAAAYSASKAALTQLSRVAALEWAPDGIRVNLVHPDAVFDTGLWNPELLAERANRYGMTVQEYKRRNLLRTEVSSPLVAAAVVRLCSDEFSATTGAQVPIDGGSDRVV</sequence>
<comment type="similarity">
    <text evidence="1">Belongs to the short-chain dehydrogenases/reductases (SDR) family.</text>
</comment>
<dbReference type="Gene3D" id="3.40.50.720">
    <property type="entry name" value="NAD(P)-binding Rossmann-like Domain"/>
    <property type="match status" value="1"/>
</dbReference>
<feature type="domain" description="Class II aldolase/adducin N-terminal" evidence="3">
    <location>
        <begin position="17"/>
        <end position="218"/>
    </location>
</feature>
<gene>
    <name evidence="4" type="ORF">ABLG96_03980</name>
</gene>
<dbReference type="Pfam" id="PF00596">
    <property type="entry name" value="Aldolase_II"/>
    <property type="match status" value="1"/>
</dbReference>
<evidence type="ECO:0000313" key="4">
    <source>
        <dbReference type="EMBL" id="XCG64509.1"/>
    </source>
</evidence>
<dbReference type="SMART" id="SM01007">
    <property type="entry name" value="Aldolase_II"/>
    <property type="match status" value="1"/>
</dbReference>
<dbReference type="InterPro" id="IPR020904">
    <property type="entry name" value="Sc_DH/Rdtase_CS"/>
</dbReference>
<evidence type="ECO:0000256" key="1">
    <source>
        <dbReference type="ARBA" id="ARBA00006484"/>
    </source>
</evidence>
<protein>
    <submittedName>
        <fullName evidence="4">Bifunctional aldolase/short-chain dehydrogenase</fullName>
    </submittedName>
</protein>
<dbReference type="GO" id="GO:0016491">
    <property type="term" value="F:oxidoreductase activity"/>
    <property type="evidence" value="ECO:0007669"/>
    <property type="project" value="UniProtKB-KW"/>
</dbReference>
<evidence type="ECO:0000256" key="2">
    <source>
        <dbReference type="ARBA" id="ARBA00023002"/>
    </source>
</evidence>
<dbReference type="RefSeq" id="WP_353650122.1">
    <property type="nucleotide sequence ID" value="NZ_CP159218.1"/>
</dbReference>